<dbReference type="PANTHER" id="PTHR35561">
    <property type="entry name" value="RNA 2',3'-CYCLIC PHOSPHODIESTERASE"/>
    <property type="match status" value="1"/>
</dbReference>
<keyword evidence="1" id="KW-0378">Hydrolase</keyword>
<gene>
    <name evidence="2" type="ORF">SAMN04487865_100277</name>
</gene>
<keyword evidence="2" id="KW-0436">Ligase</keyword>
<dbReference type="Proteomes" id="UP000243374">
    <property type="component" value="Unassembled WGS sequence"/>
</dbReference>
<sequence length="244" mass="27951">MPLGILSCNEANNIEPMHQSEKYSHSFLFRHYASILENNRSIILEGGNGRIDFTDYAEDKIMSLVALIRISPQVSSRIAAFEDRLKALEPDMYFYEPQDYHITALDILKGKRGRTLPENIDKYVEVVKFCSSKIKPFEISFEGVSASDNAVMVCGYYDEALEQLREMLRAELKHRGLTLDERYRTFSSHVTFARLCSKYADPQKFLSLISEPVSFGTMTVSSIELCFHSWCDAKKTVIRTFPLS</sequence>
<dbReference type="AlphaFoldDB" id="A0A662Z6P2"/>
<dbReference type="InterPro" id="IPR004175">
    <property type="entry name" value="RNA_CPDase"/>
</dbReference>
<evidence type="ECO:0000313" key="3">
    <source>
        <dbReference type="Proteomes" id="UP000243374"/>
    </source>
</evidence>
<reference evidence="2 3" key="1">
    <citation type="submission" date="2016-10" db="EMBL/GenBank/DDBJ databases">
        <authorList>
            <person name="Varghese N."/>
            <person name="Submissions S."/>
        </authorList>
    </citation>
    <scope>NUCLEOTIDE SEQUENCE [LARGE SCALE GENOMIC DNA]</scope>
    <source>
        <strain evidence="2 3">22B</strain>
    </source>
</reference>
<organism evidence="2 3">
    <name type="scientific">Succinivibrio dextrinosolvens</name>
    <dbReference type="NCBI Taxonomy" id="83771"/>
    <lineage>
        <taxon>Bacteria</taxon>
        <taxon>Pseudomonadati</taxon>
        <taxon>Pseudomonadota</taxon>
        <taxon>Gammaproteobacteria</taxon>
        <taxon>Aeromonadales</taxon>
        <taxon>Succinivibrionaceae</taxon>
        <taxon>Succinivibrio</taxon>
    </lineage>
</organism>
<dbReference type="EMBL" id="FOSF01000002">
    <property type="protein sequence ID" value="SFJ79203.1"/>
    <property type="molecule type" value="Genomic_DNA"/>
</dbReference>
<accession>A0A662Z6P2</accession>
<evidence type="ECO:0000256" key="1">
    <source>
        <dbReference type="ARBA" id="ARBA00022801"/>
    </source>
</evidence>
<evidence type="ECO:0000313" key="2">
    <source>
        <dbReference type="EMBL" id="SFJ79203.1"/>
    </source>
</evidence>
<dbReference type="PANTHER" id="PTHR35561:SF1">
    <property type="entry name" value="RNA 2',3'-CYCLIC PHOSPHODIESTERASE"/>
    <property type="match status" value="1"/>
</dbReference>
<protein>
    <submittedName>
        <fullName evidence="2">2'-5' RNA ligase</fullName>
    </submittedName>
</protein>
<proteinExistence type="predicted"/>
<dbReference type="Pfam" id="PF13563">
    <property type="entry name" value="2_5_RNA_ligase2"/>
    <property type="match status" value="1"/>
</dbReference>
<dbReference type="GO" id="GO:0008664">
    <property type="term" value="F:RNA 2',3'-cyclic 3'-phosphodiesterase activity"/>
    <property type="evidence" value="ECO:0007669"/>
    <property type="project" value="InterPro"/>
</dbReference>
<keyword evidence="3" id="KW-1185">Reference proteome</keyword>
<dbReference type="OrthoDB" id="2326088at2"/>
<dbReference type="GO" id="GO:0016874">
    <property type="term" value="F:ligase activity"/>
    <property type="evidence" value="ECO:0007669"/>
    <property type="project" value="UniProtKB-KW"/>
</dbReference>
<dbReference type="RefSeq" id="WP_074838443.1">
    <property type="nucleotide sequence ID" value="NZ_CP047056.1"/>
</dbReference>
<dbReference type="GO" id="GO:0004113">
    <property type="term" value="F:2',3'-cyclic-nucleotide 3'-phosphodiesterase activity"/>
    <property type="evidence" value="ECO:0007669"/>
    <property type="project" value="InterPro"/>
</dbReference>
<dbReference type="Gene3D" id="3.90.1140.10">
    <property type="entry name" value="Cyclic phosphodiesterase"/>
    <property type="match status" value="1"/>
</dbReference>
<dbReference type="SUPFAM" id="SSF55144">
    <property type="entry name" value="LigT-like"/>
    <property type="match status" value="1"/>
</dbReference>
<name>A0A662Z6P2_9GAMM</name>
<dbReference type="InterPro" id="IPR009097">
    <property type="entry name" value="Cyclic_Pdiesterase"/>
</dbReference>